<proteinExistence type="predicted"/>
<dbReference type="AlphaFoldDB" id="A0A0E9PFC0"/>
<protein>
    <submittedName>
        <fullName evidence="1">Uncharacterized protein</fullName>
    </submittedName>
</protein>
<organism evidence="1">
    <name type="scientific">Anguilla anguilla</name>
    <name type="common">European freshwater eel</name>
    <name type="synonym">Muraena anguilla</name>
    <dbReference type="NCBI Taxonomy" id="7936"/>
    <lineage>
        <taxon>Eukaryota</taxon>
        <taxon>Metazoa</taxon>
        <taxon>Chordata</taxon>
        <taxon>Craniata</taxon>
        <taxon>Vertebrata</taxon>
        <taxon>Euteleostomi</taxon>
        <taxon>Actinopterygii</taxon>
        <taxon>Neopterygii</taxon>
        <taxon>Teleostei</taxon>
        <taxon>Anguilliformes</taxon>
        <taxon>Anguillidae</taxon>
        <taxon>Anguilla</taxon>
    </lineage>
</organism>
<reference evidence="1" key="1">
    <citation type="submission" date="2014-11" db="EMBL/GenBank/DDBJ databases">
        <authorList>
            <person name="Amaro Gonzalez C."/>
        </authorList>
    </citation>
    <scope>NUCLEOTIDE SEQUENCE</scope>
</reference>
<name>A0A0E9PFC0_ANGAN</name>
<reference evidence="1" key="2">
    <citation type="journal article" date="2015" name="Fish Shellfish Immunol.">
        <title>Early steps in the European eel (Anguilla anguilla)-Vibrio vulnificus interaction in the gills: Role of the RtxA13 toxin.</title>
        <authorList>
            <person name="Callol A."/>
            <person name="Pajuelo D."/>
            <person name="Ebbesson L."/>
            <person name="Teles M."/>
            <person name="MacKenzie S."/>
            <person name="Amaro C."/>
        </authorList>
    </citation>
    <scope>NUCLEOTIDE SEQUENCE</scope>
</reference>
<accession>A0A0E9PFC0</accession>
<sequence>MTLYLFSILACMTAVQNVLYNC</sequence>
<dbReference type="EMBL" id="GBXM01105353">
    <property type="protein sequence ID" value="JAH03224.1"/>
    <property type="molecule type" value="Transcribed_RNA"/>
</dbReference>
<evidence type="ECO:0000313" key="1">
    <source>
        <dbReference type="EMBL" id="JAH03224.1"/>
    </source>
</evidence>